<dbReference type="Proteomes" id="UP000295484">
    <property type="component" value="Unassembled WGS sequence"/>
</dbReference>
<reference evidence="2 3" key="1">
    <citation type="submission" date="2019-03" db="EMBL/GenBank/DDBJ databases">
        <title>Genomic Encyclopedia of Type Strains, Phase IV (KMG-IV): sequencing the most valuable type-strain genomes for metagenomic binning, comparative biology and taxonomic classification.</title>
        <authorList>
            <person name="Goeker M."/>
        </authorList>
    </citation>
    <scope>NUCLEOTIDE SEQUENCE [LARGE SCALE GENOMIC DNA]</scope>
    <source>
        <strain evidence="2 3">JA181</strain>
    </source>
</reference>
<dbReference type="InterPro" id="IPR012337">
    <property type="entry name" value="RNaseH-like_sf"/>
</dbReference>
<gene>
    <name evidence="2" type="ORF">EV657_11493</name>
</gene>
<dbReference type="EMBL" id="SOEB01000014">
    <property type="protein sequence ID" value="TDX27768.1"/>
    <property type="molecule type" value="Genomic_DNA"/>
</dbReference>
<evidence type="ECO:0000259" key="1">
    <source>
        <dbReference type="Pfam" id="PF13276"/>
    </source>
</evidence>
<sequence>MGKRAEEDARQTDLLKEAWAESGKVHGHRKLHDDLLERGEDVGLNRVARLTRLAGITAQIGAKRRPGTYGGKPSVVVDTTLNRRFDVEAPDKVRVTDITSIRTQEGVACLAVVIDLSSRRVVGWSMQSRQRPTSCFRLCSWPRGAGSRRPRG</sequence>
<accession>A0A4R8FUE4</accession>
<protein>
    <submittedName>
        <fullName evidence="2">Helix-turn-helix protein</fullName>
    </submittedName>
</protein>
<feature type="domain" description="HTH-like" evidence="1">
    <location>
        <begin position="8"/>
        <end position="63"/>
    </location>
</feature>
<name>A0A4R8FUE4_9RHOB</name>
<dbReference type="Pfam" id="PF13276">
    <property type="entry name" value="HTH_21"/>
    <property type="match status" value="1"/>
</dbReference>
<dbReference type="InterPro" id="IPR050900">
    <property type="entry name" value="Transposase_IS3/IS150/IS904"/>
</dbReference>
<evidence type="ECO:0000313" key="2">
    <source>
        <dbReference type="EMBL" id="TDX27768.1"/>
    </source>
</evidence>
<comment type="caution">
    <text evidence="2">The sequence shown here is derived from an EMBL/GenBank/DDBJ whole genome shotgun (WGS) entry which is preliminary data.</text>
</comment>
<dbReference type="InterPro" id="IPR025948">
    <property type="entry name" value="HTH-like_dom"/>
</dbReference>
<dbReference type="PANTHER" id="PTHR46889">
    <property type="entry name" value="TRANSPOSASE INSF FOR INSERTION SEQUENCE IS3B-RELATED"/>
    <property type="match status" value="1"/>
</dbReference>
<evidence type="ECO:0000313" key="3">
    <source>
        <dbReference type="Proteomes" id="UP000295484"/>
    </source>
</evidence>
<proteinExistence type="predicted"/>
<dbReference type="AlphaFoldDB" id="A0A4R8FUE4"/>
<organism evidence="2 3">
    <name type="scientific">Rhodovulum visakhapatnamense</name>
    <dbReference type="NCBI Taxonomy" id="364297"/>
    <lineage>
        <taxon>Bacteria</taxon>
        <taxon>Pseudomonadati</taxon>
        <taxon>Pseudomonadota</taxon>
        <taxon>Alphaproteobacteria</taxon>
        <taxon>Rhodobacterales</taxon>
        <taxon>Paracoccaceae</taxon>
        <taxon>Rhodovulum</taxon>
    </lineage>
</organism>
<dbReference type="PANTHER" id="PTHR46889:SF4">
    <property type="entry name" value="TRANSPOSASE INSO FOR INSERTION SEQUENCE ELEMENT IS911B-RELATED"/>
    <property type="match status" value="1"/>
</dbReference>
<dbReference type="SUPFAM" id="SSF53098">
    <property type="entry name" value="Ribonuclease H-like"/>
    <property type="match status" value="1"/>
</dbReference>